<dbReference type="Proteomes" id="UP000564644">
    <property type="component" value="Unassembled WGS sequence"/>
</dbReference>
<evidence type="ECO:0000256" key="2">
    <source>
        <dbReference type="HAMAP-Rule" id="MF_00669"/>
    </source>
</evidence>
<dbReference type="HAMAP" id="MF_00669">
    <property type="entry name" value="SspI"/>
    <property type="match status" value="1"/>
</dbReference>
<evidence type="ECO:0000313" key="4">
    <source>
        <dbReference type="Proteomes" id="UP000564644"/>
    </source>
</evidence>
<comment type="caution">
    <text evidence="3">The sequence shown here is derived from an EMBL/GenBank/DDBJ whole genome shotgun (WGS) entry which is preliminary data.</text>
</comment>
<comment type="similarity">
    <text evidence="2">Belongs to the SspI family.</text>
</comment>
<organism evidence="3 4">
    <name type="scientific">Cohnella zeiphila</name>
    <dbReference type="NCBI Taxonomy" id="2761120"/>
    <lineage>
        <taxon>Bacteria</taxon>
        <taxon>Bacillati</taxon>
        <taxon>Bacillota</taxon>
        <taxon>Bacilli</taxon>
        <taxon>Bacillales</taxon>
        <taxon>Paenibacillaceae</taxon>
        <taxon>Cohnella</taxon>
    </lineage>
</organism>
<dbReference type="GO" id="GO:0030435">
    <property type="term" value="P:sporulation resulting in formation of a cellular spore"/>
    <property type="evidence" value="ECO:0007669"/>
    <property type="project" value="UniProtKB-KW"/>
</dbReference>
<dbReference type="NCBIfam" id="TIGR03092">
    <property type="entry name" value="SASP_sspI"/>
    <property type="match status" value="1"/>
</dbReference>
<name>A0A7X0STJ7_9BACL</name>
<dbReference type="InterPro" id="IPR017525">
    <property type="entry name" value="SspI"/>
</dbReference>
<dbReference type="Pfam" id="PF14098">
    <property type="entry name" value="SSPI"/>
    <property type="match status" value="1"/>
</dbReference>
<comment type="induction">
    <text evidence="2">Expressed only in the forespore compartment of sporulating cells.</text>
</comment>
<proteinExistence type="evidence at transcript level"/>
<gene>
    <name evidence="2 3" type="primary">sspI</name>
    <name evidence="3" type="ORF">H7C18_28685</name>
</gene>
<dbReference type="EMBL" id="JACJVO010000038">
    <property type="protein sequence ID" value="MBB6734894.1"/>
    <property type="molecule type" value="Genomic_DNA"/>
</dbReference>
<protein>
    <recommendedName>
        <fullName evidence="2">Small, acid-soluble spore protein I</fullName>
        <shortName evidence="2">SASP I</shortName>
    </recommendedName>
</protein>
<accession>A0A7X0STJ7</accession>
<comment type="subcellular location">
    <subcellularLocation>
        <location evidence="2">Spore core</location>
    </subcellularLocation>
</comment>
<sequence length="71" mass="8014">MSLREAIIKRVEDKNDAELQEVIQDSIGNAEVTLPGLGVLFEIIWQHSAAEDRQRMVKTLHDQIQNSSPNS</sequence>
<dbReference type="GO" id="GO:0030436">
    <property type="term" value="P:asexual sporulation"/>
    <property type="evidence" value="ECO:0007669"/>
    <property type="project" value="UniProtKB-UniRule"/>
</dbReference>
<reference evidence="3 4" key="1">
    <citation type="submission" date="2020-08" db="EMBL/GenBank/DDBJ databases">
        <title>Cohnella phylogeny.</title>
        <authorList>
            <person name="Dunlap C."/>
        </authorList>
    </citation>
    <scope>NUCLEOTIDE SEQUENCE [LARGE SCALE GENOMIC DNA]</scope>
    <source>
        <strain evidence="3 4">CBP 2801</strain>
    </source>
</reference>
<keyword evidence="1 2" id="KW-0749">Sporulation</keyword>
<dbReference type="AlphaFoldDB" id="A0A7X0STJ7"/>
<keyword evidence="4" id="KW-1185">Reference proteome</keyword>
<evidence type="ECO:0000256" key="1">
    <source>
        <dbReference type="ARBA" id="ARBA00022969"/>
    </source>
</evidence>
<evidence type="ECO:0000313" key="3">
    <source>
        <dbReference type="EMBL" id="MBB6734894.1"/>
    </source>
</evidence>